<dbReference type="Proteomes" id="UP001652641">
    <property type="component" value="Chromosome 15"/>
</dbReference>
<feature type="region of interest" description="Disordered" evidence="1">
    <location>
        <begin position="61"/>
        <end position="234"/>
    </location>
</feature>
<evidence type="ECO:0000313" key="3">
    <source>
        <dbReference type="RefSeq" id="XP_072594234.1"/>
    </source>
</evidence>
<name>A0ABM4YVB8_VULVU</name>
<reference evidence="3" key="1">
    <citation type="submission" date="2025-08" db="UniProtKB">
        <authorList>
            <consortium name="RefSeq"/>
        </authorList>
    </citation>
    <scope>IDENTIFICATION</scope>
    <source>
        <tissue evidence="3">Cell line</tissue>
    </source>
</reference>
<feature type="compositionally biased region" description="Pro residues" evidence="1">
    <location>
        <begin position="185"/>
        <end position="203"/>
    </location>
</feature>
<evidence type="ECO:0000313" key="2">
    <source>
        <dbReference type="Proteomes" id="UP001652641"/>
    </source>
</evidence>
<organism evidence="2 3">
    <name type="scientific">Vulpes vulpes</name>
    <name type="common">Red fox</name>
    <dbReference type="NCBI Taxonomy" id="9627"/>
    <lineage>
        <taxon>Eukaryota</taxon>
        <taxon>Metazoa</taxon>
        <taxon>Chordata</taxon>
        <taxon>Craniata</taxon>
        <taxon>Vertebrata</taxon>
        <taxon>Euteleostomi</taxon>
        <taxon>Mammalia</taxon>
        <taxon>Eutheria</taxon>
        <taxon>Laurasiatheria</taxon>
        <taxon>Carnivora</taxon>
        <taxon>Caniformia</taxon>
        <taxon>Canidae</taxon>
        <taxon>Vulpes</taxon>
    </lineage>
</organism>
<evidence type="ECO:0000256" key="1">
    <source>
        <dbReference type="SAM" id="MobiDB-lite"/>
    </source>
</evidence>
<dbReference type="RefSeq" id="XP_072594234.1">
    <property type="nucleotide sequence ID" value="XM_072738133.1"/>
</dbReference>
<accession>A0ABM4YVB8</accession>
<feature type="region of interest" description="Disordered" evidence="1">
    <location>
        <begin position="335"/>
        <end position="360"/>
    </location>
</feature>
<evidence type="ECO:0008006" key="4">
    <source>
        <dbReference type="Google" id="ProtNLM"/>
    </source>
</evidence>
<feature type="compositionally biased region" description="Gly residues" evidence="1">
    <location>
        <begin position="204"/>
        <end position="213"/>
    </location>
</feature>
<proteinExistence type="predicted"/>
<gene>
    <name evidence="3" type="primary">LOC112913453</name>
</gene>
<keyword evidence="2" id="KW-1185">Reference proteome</keyword>
<sequence>MLRTLSGYSVILYVKIVLSIRRSKVHTVPITDRALLVNFSQYLQDTEYLFQGGICQRAQLRGSHSFQRRERRRPRPGLSLTRRLGRRRRPGGRAPPSGQHAHPDWTCSLLRTTGRTTGPLPHREAGGADESASGALPTARATQAPLQSIQSCKAPGGRRPRVSGQRSGAPRRPPPAQASAGLAPPAGPARAPRPPPRARPAPGLPGGSRGGAPGPRRPSGLHHRAARPGPLTAPRAAAAAAAAAALARSLARWAPLAPPEVRAAPSVGAGGRSRNVAGATLYGAGPAGKEGPRVSPCFVPPPAAPRHLEGCGTPGLWPRPFGCELASLRAAHRSPISRGLERRQQPARRQASSLLPVSSA</sequence>
<protein>
    <recommendedName>
        <fullName evidence="4">Basic proline-rich protein-like</fullName>
    </recommendedName>
</protein>
<feature type="compositionally biased region" description="Polar residues" evidence="1">
    <location>
        <begin position="140"/>
        <end position="151"/>
    </location>
</feature>
<feature type="compositionally biased region" description="Low complexity" evidence="1">
    <location>
        <begin position="109"/>
        <end position="120"/>
    </location>
</feature>
<dbReference type="GeneID" id="112913453"/>